<dbReference type="SUPFAM" id="SSF46934">
    <property type="entry name" value="UBA-like"/>
    <property type="match status" value="1"/>
</dbReference>
<feature type="compositionally biased region" description="Polar residues" evidence="1">
    <location>
        <begin position="132"/>
        <end position="142"/>
    </location>
</feature>
<feature type="region of interest" description="Disordered" evidence="1">
    <location>
        <begin position="309"/>
        <end position="350"/>
    </location>
</feature>
<dbReference type="EMBL" id="PYDT01000004">
    <property type="protein sequence ID" value="THU63907.1"/>
    <property type="molecule type" value="Genomic_DNA"/>
</dbReference>
<dbReference type="PANTHER" id="PTHR23322:SF6">
    <property type="entry name" value="UBX DOMAIN-CONTAINING PROTEIN 7"/>
    <property type="match status" value="1"/>
</dbReference>
<dbReference type="InterPro" id="IPR003903">
    <property type="entry name" value="UIM_dom"/>
</dbReference>
<dbReference type="Gene3D" id="3.40.30.10">
    <property type="entry name" value="Glutaredoxin"/>
    <property type="match status" value="1"/>
</dbReference>
<dbReference type="Proteomes" id="UP000317650">
    <property type="component" value="Chromosome 1"/>
</dbReference>
<dbReference type="InterPro" id="IPR006577">
    <property type="entry name" value="UAS"/>
</dbReference>
<dbReference type="InterPro" id="IPR009060">
    <property type="entry name" value="UBA-like_sf"/>
</dbReference>
<dbReference type="SUPFAM" id="SSF52833">
    <property type="entry name" value="Thioredoxin-like"/>
    <property type="match status" value="1"/>
</dbReference>
<dbReference type="Pfam" id="PF14555">
    <property type="entry name" value="UBA_4"/>
    <property type="match status" value="1"/>
</dbReference>
<dbReference type="CDD" id="cd01767">
    <property type="entry name" value="UBX"/>
    <property type="match status" value="1"/>
</dbReference>
<proteinExistence type="predicted"/>
<name>A0A4S8JNP2_MUSBA</name>
<gene>
    <name evidence="3" type="ORF">C4D60_Mb01t20790</name>
</gene>
<feature type="region of interest" description="Disordered" evidence="1">
    <location>
        <begin position="122"/>
        <end position="142"/>
    </location>
</feature>
<evidence type="ECO:0000313" key="4">
    <source>
        <dbReference type="Proteomes" id="UP000317650"/>
    </source>
</evidence>
<keyword evidence="4" id="KW-1185">Reference proteome</keyword>
<dbReference type="GO" id="GO:0005634">
    <property type="term" value="C:nucleus"/>
    <property type="evidence" value="ECO:0007669"/>
    <property type="project" value="TreeGrafter"/>
</dbReference>
<sequence>METLPTAAEQQQLVSSFLEIAVGQTAATATQFLQATRWRLEEAVQLFYVGNEDGGVASSALPLPINEGPSGQVNVFGTTSSMPRPPEDEVRPPLPVKRETLYGDMPLFRPVDAFRNFDEGSKPSAVWESDESAPSTSNGSRDNLASLYSPPFALMYQGPFEQAKVEASVQGKWLLMNIQSNEEFSSHMLNRDTWSNEAMAQTIHSNFIFFQVLHDTSEGKKVCTYYNLTTLPAVLVIDPITGQKMRGWSSMVHPERLLEELLPFLDKGPNEHHAILPQKRPRVTHNSALNNILDKEVEDDEELMRAIAASLEDGKGASRPPVIDDEPKPEKDSETSLNGEMIYPPLPEEPKSSRELCKIGIRLPDGRRIRRNFLPTDSTKLLWSLCSSQLADGQKRPFHFAEAIPGMLKSLEYANDLTFEEAGLSNKMITLILD</sequence>
<dbReference type="GO" id="GO:0043161">
    <property type="term" value="P:proteasome-mediated ubiquitin-dependent protein catabolic process"/>
    <property type="evidence" value="ECO:0007669"/>
    <property type="project" value="TreeGrafter"/>
</dbReference>
<reference evidence="3 4" key="1">
    <citation type="journal article" date="2019" name="Nat. Plants">
        <title>Genome sequencing of Musa balbisiana reveals subgenome evolution and function divergence in polyploid bananas.</title>
        <authorList>
            <person name="Yao X."/>
        </authorList>
    </citation>
    <scope>NUCLEOTIDE SEQUENCE [LARGE SCALE GENOMIC DNA]</scope>
    <source>
        <strain evidence="4">cv. DH-PKW</strain>
        <tissue evidence="3">Leaves</tissue>
    </source>
</reference>
<evidence type="ECO:0000313" key="3">
    <source>
        <dbReference type="EMBL" id="THU63907.1"/>
    </source>
</evidence>
<comment type="caution">
    <text evidence="3">The sequence shown here is derived from an EMBL/GenBank/DDBJ whole genome shotgun (WGS) entry which is preliminary data.</text>
</comment>
<dbReference type="GO" id="GO:0043130">
    <property type="term" value="F:ubiquitin binding"/>
    <property type="evidence" value="ECO:0007669"/>
    <property type="project" value="TreeGrafter"/>
</dbReference>
<dbReference type="InterPro" id="IPR050730">
    <property type="entry name" value="UBX_domain-protein"/>
</dbReference>
<dbReference type="CDD" id="cd14273">
    <property type="entry name" value="UBA_TAP-C_like"/>
    <property type="match status" value="1"/>
</dbReference>
<dbReference type="Gene3D" id="1.10.8.10">
    <property type="entry name" value="DNA helicase RuvA subunit, C-terminal domain"/>
    <property type="match status" value="1"/>
</dbReference>
<evidence type="ECO:0000259" key="2">
    <source>
        <dbReference type="PROSITE" id="PS50033"/>
    </source>
</evidence>
<dbReference type="AlphaFoldDB" id="A0A4S8JNP2"/>
<accession>A0A4S8JNP2</accession>
<dbReference type="Gene3D" id="3.10.20.90">
    <property type="entry name" value="Phosphatidylinositol 3-kinase Catalytic Subunit, Chain A, domain 1"/>
    <property type="match status" value="1"/>
</dbReference>
<dbReference type="SMART" id="SM00594">
    <property type="entry name" value="UAS"/>
    <property type="match status" value="1"/>
</dbReference>
<dbReference type="PROSITE" id="PS50330">
    <property type="entry name" value="UIM"/>
    <property type="match status" value="1"/>
</dbReference>
<dbReference type="Pfam" id="PF00789">
    <property type="entry name" value="UBX"/>
    <property type="match status" value="1"/>
</dbReference>
<dbReference type="CDD" id="cd02958">
    <property type="entry name" value="UAS"/>
    <property type="match status" value="1"/>
</dbReference>
<dbReference type="InterPro" id="IPR036249">
    <property type="entry name" value="Thioredoxin-like_sf"/>
</dbReference>
<dbReference type="InterPro" id="IPR029071">
    <property type="entry name" value="Ubiquitin-like_domsf"/>
</dbReference>
<dbReference type="STRING" id="52838.A0A4S8JNP2"/>
<dbReference type="PROSITE" id="PS50033">
    <property type="entry name" value="UBX"/>
    <property type="match status" value="1"/>
</dbReference>
<evidence type="ECO:0000256" key="1">
    <source>
        <dbReference type="SAM" id="MobiDB-lite"/>
    </source>
</evidence>
<protein>
    <recommendedName>
        <fullName evidence="2">UBX domain-containing protein</fullName>
    </recommendedName>
</protein>
<dbReference type="InterPro" id="IPR001012">
    <property type="entry name" value="UBX_dom"/>
</dbReference>
<dbReference type="Pfam" id="PF13899">
    <property type="entry name" value="Thioredoxin_7"/>
    <property type="match status" value="1"/>
</dbReference>
<feature type="compositionally biased region" description="Basic and acidic residues" evidence="1">
    <location>
        <begin position="325"/>
        <end position="334"/>
    </location>
</feature>
<dbReference type="SUPFAM" id="SSF54236">
    <property type="entry name" value="Ubiquitin-like"/>
    <property type="match status" value="1"/>
</dbReference>
<dbReference type="PANTHER" id="PTHR23322">
    <property type="entry name" value="FAS-ASSOCIATED PROTEIN"/>
    <property type="match status" value="1"/>
</dbReference>
<organism evidence="3 4">
    <name type="scientific">Musa balbisiana</name>
    <name type="common">Banana</name>
    <dbReference type="NCBI Taxonomy" id="52838"/>
    <lineage>
        <taxon>Eukaryota</taxon>
        <taxon>Viridiplantae</taxon>
        <taxon>Streptophyta</taxon>
        <taxon>Embryophyta</taxon>
        <taxon>Tracheophyta</taxon>
        <taxon>Spermatophyta</taxon>
        <taxon>Magnoliopsida</taxon>
        <taxon>Liliopsida</taxon>
        <taxon>Zingiberales</taxon>
        <taxon>Musaceae</taxon>
        <taxon>Musa</taxon>
    </lineage>
</organism>
<feature type="domain" description="UBX" evidence="2">
    <location>
        <begin position="352"/>
        <end position="432"/>
    </location>
</feature>